<evidence type="ECO:0000313" key="3">
    <source>
        <dbReference type="Proteomes" id="UP001634007"/>
    </source>
</evidence>
<dbReference type="Pfam" id="PF07727">
    <property type="entry name" value="RVT_2"/>
    <property type="match status" value="1"/>
</dbReference>
<gene>
    <name evidence="2" type="ORF">ACJRO7_033651</name>
</gene>
<dbReference type="InterPro" id="IPR013103">
    <property type="entry name" value="RVT_2"/>
</dbReference>
<feature type="domain" description="Reverse transcriptase Ty1/copia-type" evidence="1">
    <location>
        <begin position="2"/>
        <end position="70"/>
    </location>
</feature>
<dbReference type="AlphaFoldDB" id="A0ABD3JUH2"/>
<reference evidence="2 3" key="1">
    <citation type="submission" date="2024-11" db="EMBL/GenBank/DDBJ databases">
        <title>Chromosome-level genome assembly of Eucalyptus globulus Labill. provides insights into its genome evolution.</title>
        <authorList>
            <person name="Li X."/>
        </authorList>
    </citation>
    <scope>NUCLEOTIDE SEQUENCE [LARGE SCALE GENOMIC DNA]</scope>
    <source>
        <strain evidence="2">CL2024</strain>
        <tissue evidence="2">Fresh tender leaves</tissue>
    </source>
</reference>
<dbReference type="InterPro" id="IPR043502">
    <property type="entry name" value="DNA/RNA_pol_sf"/>
</dbReference>
<dbReference type="EMBL" id="JBJKBG010000008">
    <property type="protein sequence ID" value="KAL3729082.1"/>
    <property type="molecule type" value="Genomic_DNA"/>
</dbReference>
<accession>A0ABD3JUH2</accession>
<organism evidence="2 3">
    <name type="scientific">Eucalyptus globulus</name>
    <name type="common">Tasmanian blue gum</name>
    <dbReference type="NCBI Taxonomy" id="34317"/>
    <lineage>
        <taxon>Eukaryota</taxon>
        <taxon>Viridiplantae</taxon>
        <taxon>Streptophyta</taxon>
        <taxon>Embryophyta</taxon>
        <taxon>Tracheophyta</taxon>
        <taxon>Spermatophyta</taxon>
        <taxon>Magnoliopsida</taxon>
        <taxon>eudicotyledons</taxon>
        <taxon>Gunneridae</taxon>
        <taxon>Pentapetalae</taxon>
        <taxon>rosids</taxon>
        <taxon>malvids</taxon>
        <taxon>Myrtales</taxon>
        <taxon>Myrtaceae</taxon>
        <taxon>Myrtoideae</taxon>
        <taxon>Eucalypteae</taxon>
        <taxon>Eucalyptus</taxon>
    </lineage>
</organism>
<name>A0ABD3JUH2_EUCGL</name>
<comment type="caution">
    <text evidence="2">The sequence shown here is derived from an EMBL/GenBank/DDBJ whole genome shotgun (WGS) entry which is preliminary data.</text>
</comment>
<sequence>MGNDNFAVKKLKEYLHSTFHIQDLRPPKYFLGIEIARSDQGISLSQRKFIMEIISETGLSGCRPTIIPIEQNAKLTSVEYDTGTSSSSDDPLLKDPSGYQRLVGKLIYLTMTRPDICYAVQTLSQFMHSPKQSHMNAALKIVRYLNTCPGLGILLSRKCNMKMTAYCDADYATCPMSRRSITGFCIKFGESLLSWKTKKQSTVSLSSAEAEYRTMAKTVCEIVWLRGLLQDLEARVEGPTTLFCDNDSALKLAANPVLHERTKHIEVDCHFT</sequence>
<proteinExistence type="predicted"/>
<dbReference type="CDD" id="cd09272">
    <property type="entry name" value="RNase_HI_RT_Ty1"/>
    <property type="match status" value="1"/>
</dbReference>
<evidence type="ECO:0000313" key="2">
    <source>
        <dbReference type="EMBL" id="KAL3729082.1"/>
    </source>
</evidence>
<dbReference type="SUPFAM" id="SSF56672">
    <property type="entry name" value="DNA/RNA polymerases"/>
    <property type="match status" value="1"/>
</dbReference>
<evidence type="ECO:0000259" key="1">
    <source>
        <dbReference type="Pfam" id="PF07727"/>
    </source>
</evidence>
<dbReference type="Proteomes" id="UP001634007">
    <property type="component" value="Unassembled WGS sequence"/>
</dbReference>
<keyword evidence="3" id="KW-1185">Reference proteome</keyword>
<dbReference type="PANTHER" id="PTHR11439:SF499">
    <property type="entry name" value="PPC DOMAIN-CONTAINING PROTEIN"/>
    <property type="match status" value="1"/>
</dbReference>
<protein>
    <recommendedName>
        <fullName evidence="1">Reverse transcriptase Ty1/copia-type domain-containing protein</fullName>
    </recommendedName>
</protein>
<dbReference type="PANTHER" id="PTHR11439">
    <property type="entry name" value="GAG-POL-RELATED RETROTRANSPOSON"/>
    <property type="match status" value="1"/>
</dbReference>